<feature type="signal peptide" evidence="1">
    <location>
        <begin position="1"/>
        <end position="25"/>
    </location>
</feature>
<sequence>MKKSTSFWCLVLGLLAGVMNVAADAQTAGQTITLSPGWNAVWLEVEPFDADGQKKTPEAVFDDPSIEAVTSPKPLAGLSEFFAGEPGSVTSFNEDEWQQWKRNDPAGISNLSLITGNRPYLVKVADGAPVVLSLTGKVGFYRPEWTPDRYNLVGFGLQGTPSFDAFFGPSGTKHPVARIFTLNAATGNWEKVAGGAQMASGKAYWVFSSGQSSYTGPVSVEFDHSAIGRLDFGGPADTLVVGTGTDAMDLDLEEIVFSNAGPVAATPELDLITPDAGSGNLSLYVVNPAAGTVGYGRGNQVDTAPGAGASAPLGKTIASKQNGILTIGARRNWNDNSPRTNVYRLKTGANGASFWLPVTAVPSEIPLPPAGTPGTPADTVTGLWVGEVVFDSVTSIVEDGAPVRPASGKAPMRIIVHSDGSGTVRLLSQVTIMQTKTADAEIAAESVLVVDQTKIPFFEGVKERDGKRVGLRVEAVAYDMPRKLDGESQGNLIEDPKFLTLTTLSSALQAALSEAPINRTAAQNSLIASSSSAIAAAKQKIPTLLPNYLLSSVGRPPKLAEAYDLTTPMTGAVGAGQTLTGNLTLDPFHRSNPFRHAYHRDLAKGQQVKRTFKVTFDADQPITGRLRGTCTETLSGLIQSNLTLSGRVEFSRVSAVDSLQ</sequence>
<evidence type="ECO:0000313" key="2">
    <source>
        <dbReference type="EMBL" id="MBK1814273.1"/>
    </source>
</evidence>
<gene>
    <name evidence="2" type="ORF">JIN84_01450</name>
</gene>
<protein>
    <submittedName>
        <fullName evidence="2">Uncharacterized protein</fullName>
    </submittedName>
</protein>
<organism evidence="2 3">
    <name type="scientific">Luteolibacter yonseiensis</name>
    <dbReference type="NCBI Taxonomy" id="1144680"/>
    <lineage>
        <taxon>Bacteria</taxon>
        <taxon>Pseudomonadati</taxon>
        <taxon>Verrucomicrobiota</taxon>
        <taxon>Verrucomicrobiia</taxon>
        <taxon>Verrucomicrobiales</taxon>
        <taxon>Verrucomicrobiaceae</taxon>
        <taxon>Luteolibacter</taxon>
    </lineage>
</organism>
<keyword evidence="3" id="KW-1185">Reference proteome</keyword>
<evidence type="ECO:0000256" key="1">
    <source>
        <dbReference type="SAM" id="SignalP"/>
    </source>
</evidence>
<comment type="caution">
    <text evidence="2">The sequence shown here is derived from an EMBL/GenBank/DDBJ whole genome shotgun (WGS) entry which is preliminary data.</text>
</comment>
<dbReference type="EMBL" id="JAENIK010000002">
    <property type="protein sequence ID" value="MBK1814273.1"/>
    <property type="molecule type" value="Genomic_DNA"/>
</dbReference>
<evidence type="ECO:0000313" key="3">
    <source>
        <dbReference type="Proteomes" id="UP000600139"/>
    </source>
</evidence>
<feature type="chain" id="PRO_5037044928" evidence="1">
    <location>
        <begin position="26"/>
        <end position="660"/>
    </location>
</feature>
<dbReference type="Proteomes" id="UP000600139">
    <property type="component" value="Unassembled WGS sequence"/>
</dbReference>
<proteinExistence type="predicted"/>
<reference evidence="2" key="1">
    <citation type="submission" date="2021-01" db="EMBL/GenBank/DDBJ databases">
        <title>Modified the classification status of verrucomicrobia.</title>
        <authorList>
            <person name="Feng X."/>
        </authorList>
    </citation>
    <scope>NUCLEOTIDE SEQUENCE</scope>
    <source>
        <strain evidence="2">JCM 18052</strain>
    </source>
</reference>
<dbReference type="RefSeq" id="WP_200349241.1">
    <property type="nucleotide sequence ID" value="NZ_BAABHZ010000005.1"/>
</dbReference>
<accession>A0A934R171</accession>
<keyword evidence="1" id="KW-0732">Signal</keyword>
<name>A0A934R171_9BACT</name>
<dbReference type="AlphaFoldDB" id="A0A934R171"/>